<dbReference type="GO" id="GO:0016301">
    <property type="term" value="F:kinase activity"/>
    <property type="evidence" value="ECO:0007669"/>
    <property type="project" value="UniProtKB-KW"/>
</dbReference>
<evidence type="ECO:0000313" key="11">
    <source>
        <dbReference type="Proteomes" id="UP001500552"/>
    </source>
</evidence>
<protein>
    <recommendedName>
        <fullName evidence="2">histidine kinase</fullName>
        <ecNumber evidence="2">2.7.13.3</ecNumber>
    </recommendedName>
</protein>
<dbReference type="Proteomes" id="UP001500552">
    <property type="component" value="Unassembled WGS sequence"/>
</dbReference>
<dbReference type="RefSeq" id="WP_345158854.1">
    <property type="nucleotide sequence ID" value="NZ_BAABHC010000011.1"/>
</dbReference>
<dbReference type="CDD" id="cd00075">
    <property type="entry name" value="HATPase"/>
    <property type="match status" value="1"/>
</dbReference>
<dbReference type="PANTHER" id="PTHR42878">
    <property type="entry name" value="TWO-COMPONENT HISTIDINE KINASE"/>
    <property type="match status" value="1"/>
</dbReference>
<dbReference type="InterPro" id="IPR050351">
    <property type="entry name" value="BphY/WalK/GraS-like"/>
</dbReference>
<keyword evidence="5 10" id="KW-0418">Kinase</keyword>
<feature type="domain" description="Histidine kinase" evidence="9">
    <location>
        <begin position="230"/>
        <end position="454"/>
    </location>
</feature>
<keyword evidence="3" id="KW-0808">Transferase</keyword>
<evidence type="ECO:0000256" key="8">
    <source>
        <dbReference type="SAM" id="Phobius"/>
    </source>
</evidence>
<evidence type="ECO:0000256" key="2">
    <source>
        <dbReference type="ARBA" id="ARBA00012438"/>
    </source>
</evidence>
<dbReference type="InterPro" id="IPR005467">
    <property type="entry name" value="His_kinase_dom"/>
</dbReference>
<evidence type="ECO:0000259" key="9">
    <source>
        <dbReference type="PROSITE" id="PS50109"/>
    </source>
</evidence>
<evidence type="ECO:0000256" key="4">
    <source>
        <dbReference type="ARBA" id="ARBA00022741"/>
    </source>
</evidence>
<dbReference type="InterPro" id="IPR036890">
    <property type="entry name" value="HATPase_C_sf"/>
</dbReference>
<accession>A0ABP8LPZ4</accession>
<organism evidence="10 11">
    <name type="scientific">Pontibacter saemangeumensis</name>
    <dbReference type="NCBI Taxonomy" id="1084525"/>
    <lineage>
        <taxon>Bacteria</taxon>
        <taxon>Pseudomonadati</taxon>
        <taxon>Bacteroidota</taxon>
        <taxon>Cytophagia</taxon>
        <taxon>Cytophagales</taxon>
        <taxon>Hymenobacteraceae</taxon>
        <taxon>Pontibacter</taxon>
    </lineage>
</organism>
<evidence type="ECO:0000256" key="5">
    <source>
        <dbReference type="ARBA" id="ARBA00022777"/>
    </source>
</evidence>
<dbReference type="InterPro" id="IPR004358">
    <property type="entry name" value="Sig_transdc_His_kin-like_C"/>
</dbReference>
<dbReference type="InterPro" id="IPR003594">
    <property type="entry name" value="HATPase_dom"/>
</dbReference>
<dbReference type="PROSITE" id="PS50109">
    <property type="entry name" value="HIS_KIN"/>
    <property type="match status" value="1"/>
</dbReference>
<evidence type="ECO:0000256" key="1">
    <source>
        <dbReference type="ARBA" id="ARBA00000085"/>
    </source>
</evidence>
<dbReference type="Pfam" id="PF02518">
    <property type="entry name" value="HATPase_c"/>
    <property type="match status" value="1"/>
</dbReference>
<evidence type="ECO:0000256" key="3">
    <source>
        <dbReference type="ARBA" id="ARBA00022679"/>
    </source>
</evidence>
<reference evidence="11" key="1">
    <citation type="journal article" date="2019" name="Int. J. Syst. Evol. Microbiol.">
        <title>The Global Catalogue of Microorganisms (GCM) 10K type strain sequencing project: providing services to taxonomists for standard genome sequencing and annotation.</title>
        <authorList>
            <consortium name="The Broad Institute Genomics Platform"/>
            <consortium name="The Broad Institute Genome Sequencing Center for Infectious Disease"/>
            <person name="Wu L."/>
            <person name="Ma J."/>
        </authorList>
    </citation>
    <scope>NUCLEOTIDE SEQUENCE [LARGE SCALE GENOMIC DNA]</scope>
    <source>
        <strain evidence="11">JCM 17926</strain>
    </source>
</reference>
<dbReference type="EMBL" id="BAABHC010000011">
    <property type="protein sequence ID" value="GAA4432341.1"/>
    <property type="molecule type" value="Genomic_DNA"/>
</dbReference>
<comment type="caution">
    <text evidence="10">The sequence shown here is derived from an EMBL/GenBank/DDBJ whole genome shotgun (WGS) entry which is preliminary data.</text>
</comment>
<keyword evidence="8" id="KW-1133">Transmembrane helix</keyword>
<feature type="transmembrane region" description="Helical" evidence="8">
    <location>
        <begin position="7"/>
        <end position="25"/>
    </location>
</feature>
<dbReference type="Gene3D" id="3.30.565.10">
    <property type="entry name" value="Histidine kinase-like ATPase, C-terminal domain"/>
    <property type="match status" value="1"/>
</dbReference>
<keyword evidence="6" id="KW-0067">ATP-binding</keyword>
<dbReference type="EC" id="2.7.13.3" evidence="2"/>
<sequence>MIFKRLEIGLFVRFLLLLGMMYVTLHYLAQFTWLQVASGILVMLAQVWELARYVTRSNNELAKFLHAVKQRDFSQRFNEQTTNSSLQQLHRAFNLINDTFKQLHIEKEAQFQYMQTILQLIDTGIMAVEEETGEVEWVNEALKKTLSLPYLKSLHSLEPRYPALYEAVQQLHPGENRLLKLKLPNGTSQLLLSASSFTMQHRHLLLIAVKNVSTTVDETETEAWQKLLRVMTHEIMNSVAPIASLADTMGRHLQQERERYEREPNIAPDPELLEDTEEGIAIIKKRSEGLLRFTHFYRNLNKSQQLLLTTVYVQELFNSIDGLMRPQLEAQGILFICHLQPKDLTLSADVTLLEQVLINLLLNAKRAVEGRPQPRIILAAQQADGKTVIEVEDNGSGIPEELLESIFIPFFTSHKDGSGIGLSLAKHIMLLHKGHIQVESQEGVGTVFRLTFNS</sequence>
<keyword evidence="8" id="KW-0472">Membrane</keyword>
<proteinExistence type="predicted"/>
<keyword evidence="7" id="KW-0902">Two-component regulatory system</keyword>
<dbReference type="Gene3D" id="6.10.340.10">
    <property type="match status" value="1"/>
</dbReference>
<dbReference type="SUPFAM" id="SSF55874">
    <property type="entry name" value="ATPase domain of HSP90 chaperone/DNA topoisomerase II/histidine kinase"/>
    <property type="match status" value="1"/>
</dbReference>
<dbReference type="SMART" id="SM00387">
    <property type="entry name" value="HATPase_c"/>
    <property type="match status" value="1"/>
</dbReference>
<keyword evidence="8" id="KW-0812">Transmembrane</keyword>
<gene>
    <name evidence="10" type="ORF">GCM10023188_20830</name>
</gene>
<name>A0ABP8LPZ4_9BACT</name>
<keyword evidence="11" id="KW-1185">Reference proteome</keyword>
<keyword evidence="4" id="KW-0547">Nucleotide-binding</keyword>
<evidence type="ECO:0000256" key="6">
    <source>
        <dbReference type="ARBA" id="ARBA00022840"/>
    </source>
</evidence>
<evidence type="ECO:0000256" key="7">
    <source>
        <dbReference type="ARBA" id="ARBA00023012"/>
    </source>
</evidence>
<evidence type="ECO:0000313" key="10">
    <source>
        <dbReference type="EMBL" id="GAA4432341.1"/>
    </source>
</evidence>
<comment type="catalytic activity">
    <reaction evidence="1">
        <text>ATP + protein L-histidine = ADP + protein N-phospho-L-histidine.</text>
        <dbReference type="EC" id="2.7.13.3"/>
    </reaction>
</comment>
<dbReference type="PRINTS" id="PR00344">
    <property type="entry name" value="BCTRLSENSOR"/>
</dbReference>
<dbReference type="PANTHER" id="PTHR42878:SF7">
    <property type="entry name" value="SENSOR HISTIDINE KINASE GLRK"/>
    <property type="match status" value="1"/>
</dbReference>